<dbReference type="EMBL" id="QRMS01000001">
    <property type="protein sequence ID" value="RHJ89636.1"/>
    <property type="molecule type" value="Genomic_DNA"/>
</dbReference>
<evidence type="ECO:0000313" key="11">
    <source>
        <dbReference type="Proteomes" id="UP000284841"/>
    </source>
</evidence>
<feature type="coiled-coil region" evidence="6">
    <location>
        <begin position="267"/>
        <end position="322"/>
    </location>
</feature>
<keyword evidence="3 7" id="KW-0812">Transmembrane</keyword>
<comment type="subcellular location">
    <subcellularLocation>
        <location evidence="1">Cell membrane</location>
        <topology evidence="1">Multi-pass membrane protein</topology>
    </subcellularLocation>
</comment>
<evidence type="ECO:0000313" key="10">
    <source>
        <dbReference type="EMBL" id="RHJ89636.1"/>
    </source>
</evidence>
<feature type="transmembrane region" description="Helical" evidence="7">
    <location>
        <begin position="20"/>
        <end position="40"/>
    </location>
</feature>
<keyword evidence="5 7" id="KW-0472">Membrane</keyword>
<evidence type="ECO:0000256" key="5">
    <source>
        <dbReference type="ARBA" id="ARBA00023136"/>
    </source>
</evidence>
<dbReference type="GO" id="GO:0005886">
    <property type="term" value="C:plasma membrane"/>
    <property type="evidence" value="ECO:0007669"/>
    <property type="project" value="UniProtKB-SubCell"/>
</dbReference>
<dbReference type="PANTHER" id="PTHR30287">
    <property type="entry name" value="MEMBRANE COMPONENT OF PREDICTED ABC SUPERFAMILY METABOLITE UPTAKE TRANSPORTER"/>
    <property type="match status" value="1"/>
</dbReference>
<feature type="transmembrane region" description="Helical" evidence="7">
    <location>
        <begin position="859"/>
        <end position="879"/>
    </location>
</feature>
<protein>
    <submittedName>
        <fullName evidence="10">ABC transporter permease</fullName>
    </submittedName>
</protein>
<feature type="transmembrane region" description="Helical" evidence="7">
    <location>
        <begin position="461"/>
        <end position="482"/>
    </location>
</feature>
<evidence type="ECO:0000256" key="6">
    <source>
        <dbReference type="SAM" id="Coils"/>
    </source>
</evidence>
<evidence type="ECO:0000256" key="1">
    <source>
        <dbReference type="ARBA" id="ARBA00004651"/>
    </source>
</evidence>
<feature type="domain" description="ABC3 transporter permease C-terminal" evidence="8">
    <location>
        <begin position="465"/>
        <end position="575"/>
    </location>
</feature>
<dbReference type="AlphaFoldDB" id="A0A415E786"/>
<name>A0A415E786_9FIRM</name>
<feature type="transmembrane region" description="Helical" evidence="7">
    <location>
        <begin position="951"/>
        <end position="974"/>
    </location>
</feature>
<evidence type="ECO:0000256" key="3">
    <source>
        <dbReference type="ARBA" id="ARBA00022692"/>
    </source>
</evidence>
<proteinExistence type="predicted"/>
<reference evidence="10 11" key="1">
    <citation type="submission" date="2018-08" db="EMBL/GenBank/DDBJ databases">
        <title>A genome reference for cultivated species of the human gut microbiota.</title>
        <authorList>
            <person name="Zou Y."/>
            <person name="Xue W."/>
            <person name="Luo G."/>
        </authorList>
    </citation>
    <scope>NUCLEOTIDE SEQUENCE [LARGE SCALE GENOMIC DNA]</scope>
    <source>
        <strain evidence="10 11">AM07-24</strain>
    </source>
</reference>
<dbReference type="Proteomes" id="UP000284841">
    <property type="component" value="Unassembled WGS sequence"/>
</dbReference>
<feature type="transmembrane region" description="Helical" evidence="7">
    <location>
        <begin position="632"/>
        <end position="652"/>
    </location>
</feature>
<dbReference type="Pfam" id="PF12704">
    <property type="entry name" value="MacB_PCD"/>
    <property type="match status" value="1"/>
</dbReference>
<evidence type="ECO:0000256" key="4">
    <source>
        <dbReference type="ARBA" id="ARBA00022989"/>
    </source>
</evidence>
<dbReference type="STRING" id="1776384.GCA_900086585_02973"/>
<dbReference type="OrthoDB" id="5137249at2"/>
<keyword evidence="2" id="KW-1003">Cell membrane</keyword>
<feature type="transmembrane region" description="Helical" evidence="7">
    <location>
        <begin position="510"/>
        <end position="538"/>
    </location>
</feature>
<dbReference type="InterPro" id="IPR003838">
    <property type="entry name" value="ABC3_permease_C"/>
</dbReference>
<evidence type="ECO:0000256" key="2">
    <source>
        <dbReference type="ARBA" id="ARBA00022475"/>
    </source>
</evidence>
<evidence type="ECO:0000259" key="8">
    <source>
        <dbReference type="Pfam" id="PF02687"/>
    </source>
</evidence>
<dbReference type="PANTHER" id="PTHR30287:SF1">
    <property type="entry name" value="INNER MEMBRANE PROTEIN"/>
    <property type="match status" value="1"/>
</dbReference>
<dbReference type="Pfam" id="PF02687">
    <property type="entry name" value="FtsX"/>
    <property type="match status" value="2"/>
</dbReference>
<keyword evidence="4 7" id="KW-1133">Transmembrane helix</keyword>
<feature type="coiled-coil region" evidence="6">
    <location>
        <begin position="384"/>
        <end position="436"/>
    </location>
</feature>
<organism evidence="10 11">
    <name type="scientific">Emergencia timonensis</name>
    <dbReference type="NCBI Taxonomy" id="1776384"/>
    <lineage>
        <taxon>Bacteria</taxon>
        <taxon>Bacillati</taxon>
        <taxon>Bacillota</taxon>
        <taxon>Clostridia</taxon>
        <taxon>Peptostreptococcales</taxon>
        <taxon>Anaerovoracaceae</taxon>
        <taxon>Emergencia</taxon>
    </lineage>
</organism>
<dbReference type="InterPro" id="IPR038766">
    <property type="entry name" value="Membrane_comp_ABC_pdt"/>
</dbReference>
<keyword evidence="6" id="KW-0175">Coiled coil</keyword>
<accession>A0A415E786</accession>
<dbReference type="InterPro" id="IPR025857">
    <property type="entry name" value="MacB_PCD"/>
</dbReference>
<comment type="caution">
    <text evidence="10">The sequence shown here is derived from an EMBL/GenBank/DDBJ whole genome shotgun (WGS) entry which is preliminary data.</text>
</comment>
<feature type="transmembrane region" description="Helical" evidence="7">
    <location>
        <begin position="550"/>
        <end position="570"/>
    </location>
</feature>
<feature type="domain" description="ABC3 transporter permease C-terminal" evidence="8">
    <location>
        <begin position="868"/>
        <end position="979"/>
    </location>
</feature>
<gene>
    <name evidence="10" type="ORF">DW099_03420</name>
</gene>
<evidence type="ECO:0000256" key="7">
    <source>
        <dbReference type="SAM" id="Phobius"/>
    </source>
</evidence>
<keyword evidence="11" id="KW-1185">Reference proteome</keyword>
<feature type="transmembrane region" description="Helical" evidence="7">
    <location>
        <begin position="912"/>
        <end position="931"/>
    </location>
</feature>
<evidence type="ECO:0000259" key="9">
    <source>
        <dbReference type="Pfam" id="PF12704"/>
    </source>
</evidence>
<sequence>MVRGLQMLRKSTLREIKNSLGRYLAILAIVALGVGFFSGIKVTREAMIKTADEYLADHDFFDYKVVSTLGFKEKDVKALAKESYIGSAEGSVSTDVLYSIDGEADRVLMMHSITDRVNELSLKSGRMPKADDECVVDYRLVDDDAVGQKIVISSENEKDTRKMFKYKEYTITGIVISPYYMNFERGSTSLGSGSVAGFAYINRGGFDTDYFTEIFLGLKDHYSIYSDEYNDLVDATEDKLQTAADKRSDLRYQKIIKDAKEKLSDGQKEYDENYDKYLSEKADAEQKLADSYQKIIDGKNTLAQEKKNLDAKEKELKASKAKVEAGLSKVAAQRKDFEANKQYMTPEQIAQTEAKLSATEKQLNGNLSKINAGLSQIDTGRRKIKEAEAEMPANLRKYNEAKAEANEKFAEAKAKLDDAKKDLDKAKREIADIKAPDTYVLDRNTNIGYACFESDSNIVDGIAKVFPIFFFLVAALVCMTTMTRMVDEQRTQIGVLKALGYSNGAVIGKYLFYSGSASFIGCVSGFLFGCWLFPLVIWKAYGMMYDFSSSLYYIINGPLAVTSLLVSLLCSMGATIMSCYAEFREVPAQLIRPKSPKDGKRILLERITFLWKKISFLYKVSFRNIFRYKKRFFMMVLGISGCTALLLTGLGVRDSIKNVVDFQYDEIQVYDYSVVFDKEMGTWRQDHFQKEAADYVDDMIFVHEGTADLLTGKTAKSVNLVASDNEHFDQFVKLHNPDGTKLNYPSAGQAVICRKLADEYDLAVGDKITLRDENMKKMELTVSGVCQNFVYNYVYVSPQTCQDQWGYRPEIKSALVNAKDGMDVYASSSKVLNMDHVATVSVNNDLRVRVSNMMKSLDYVILLVCLSAGALAFIVLYNLTNINITERIREIATIKVLGFYPKETSAYVFRENFFLTGISAVVGLLLGKWLHAFVMEQIKVDMLSFDVRITAVSYVLAVVLTFVFAAVVNLAMYYKLEKISMTESLKSIE</sequence>
<feature type="domain" description="MacB-like periplasmic core" evidence="9">
    <location>
        <begin position="634"/>
        <end position="824"/>
    </location>
</feature>